<dbReference type="InterPro" id="IPR002646">
    <property type="entry name" value="PolA_pol_head_dom"/>
</dbReference>
<comment type="similarity">
    <text evidence="7 8">Belongs to the tRNA nucleotidyltransferase/poly(A) polymerase family.</text>
</comment>
<keyword evidence="6 7" id="KW-0804">Transcription</keyword>
<dbReference type="PANTHER" id="PTHR43051:SF1">
    <property type="entry name" value="POLYNUCLEOTIDE ADENYLYLTRANSFERASE FAMILY PROTEIN"/>
    <property type="match status" value="1"/>
</dbReference>
<evidence type="ECO:0000256" key="3">
    <source>
        <dbReference type="ARBA" id="ARBA00022741"/>
    </source>
</evidence>
<dbReference type="SUPFAM" id="SSF81891">
    <property type="entry name" value="Poly A polymerase C-terminal region-like"/>
    <property type="match status" value="1"/>
</dbReference>
<feature type="active site" evidence="7">
    <location>
        <position position="77"/>
    </location>
</feature>
<dbReference type="GO" id="GO:0003723">
    <property type="term" value="F:RNA binding"/>
    <property type="evidence" value="ECO:0007669"/>
    <property type="project" value="UniProtKB-UniRule"/>
</dbReference>
<evidence type="ECO:0000313" key="13">
    <source>
        <dbReference type="EMBL" id="AQS52023.1"/>
    </source>
</evidence>
<evidence type="ECO:0000256" key="8">
    <source>
        <dbReference type="RuleBase" id="RU003953"/>
    </source>
</evidence>
<keyword evidence="5 7" id="KW-0694">RNA-binding</keyword>
<gene>
    <name evidence="7" type="primary">pcnB</name>
    <name evidence="13" type="ORF">PAEH1_11585</name>
</gene>
<dbReference type="InterPro" id="IPR052191">
    <property type="entry name" value="tRNA_ntf/polyA_polymerase_I"/>
</dbReference>
<evidence type="ECO:0000256" key="4">
    <source>
        <dbReference type="ARBA" id="ARBA00022840"/>
    </source>
</evidence>
<dbReference type="HAMAP" id="MF_00957">
    <property type="entry name" value="PolyA_pol"/>
    <property type="match status" value="1"/>
</dbReference>
<dbReference type="InterPro" id="IPR025866">
    <property type="entry name" value="PolyA_pol_arg_C_dom"/>
</dbReference>
<dbReference type="NCBIfam" id="TIGR01942">
    <property type="entry name" value="pcnB"/>
    <property type="match status" value="1"/>
</dbReference>
<dbReference type="InterPro" id="IPR043519">
    <property type="entry name" value="NT_sf"/>
</dbReference>
<evidence type="ECO:0000259" key="11">
    <source>
        <dbReference type="Pfam" id="PF12626"/>
    </source>
</evidence>
<dbReference type="CDD" id="cd05398">
    <property type="entry name" value="NT_ClassII-CCAase"/>
    <property type="match status" value="1"/>
</dbReference>
<evidence type="ECO:0000259" key="10">
    <source>
        <dbReference type="Pfam" id="PF01743"/>
    </source>
</evidence>
<dbReference type="Pfam" id="PF12627">
    <property type="entry name" value="PolyA_pol_RNAbd"/>
    <property type="match status" value="1"/>
</dbReference>
<dbReference type="Pfam" id="PF01743">
    <property type="entry name" value="PolyA_pol"/>
    <property type="match status" value="1"/>
</dbReference>
<dbReference type="PANTHER" id="PTHR43051">
    <property type="entry name" value="POLYNUCLEOTIDE ADENYLYLTRANSFERASE FAMILY PROTEIN"/>
    <property type="match status" value="1"/>
</dbReference>
<keyword evidence="2 7" id="KW-0808">Transferase</keyword>
<evidence type="ECO:0000256" key="9">
    <source>
        <dbReference type="SAM" id="MobiDB-lite"/>
    </source>
</evidence>
<dbReference type="InterPro" id="IPR032828">
    <property type="entry name" value="PolyA_RNA-bd"/>
</dbReference>
<dbReference type="AlphaFoldDB" id="A0A1U9K1T0"/>
<protein>
    <recommendedName>
        <fullName evidence="7">Poly(A) polymerase I</fullName>
        <shortName evidence="7">PAP I</shortName>
        <ecNumber evidence="7">2.7.7.19</ecNumber>
    </recommendedName>
</protein>
<evidence type="ECO:0000313" key="14">
    <source>
        <dbReference type="Proteomes" id="UP000189369"/>
    </source>
</evidence>
<feature type="region of interest" description="Disordered" evidence="9">
    <location>
        <begin position="420"/>
        <end position="454"/>
    </location>
</feature>
<dbReference type="Proteomes" id="UP000189369">
    <property type="component" value="Chromosome"/>
</dbReference>
<evidence type="ECO:0000256" key="5">
    <source>
        <dbReference type="ARBA" id="ARBA00022884"/>
    </source>
</evidence>
<dbReference type="EC" id="2.7.7.19" evidence="7"/>
<dbReference type="SUPFAM" id="SSF81301">
    <property type="entry name" value="Nucleotidyltransferase"/>
    <property type="match status" value="1"/>
</dbReference>
<sequence>MLTQTIRNFVSRLFSAAPPTPKGPQRLGVAQHHIDRRLVSRHAIKVCEVLQDKGYEAYIVGGAVRDLIVGLEPKDFDVATNATPEQVRTLFRRARIIGRRFKLVHVVFGREIIETSTFRTDAKETEIVDAHGRILQDNDYGELKDDALRRDFTLNALYYDPTTETVIDYHNGVHDLTHRTVRIIGDAATRYREDPVRMLRAVRFAAKLDATIDPTTHAPIPQLANLINHVPESRLFDESIKLLSCGNALHCLKLIHQEGLHQHLFPQLDVLLADEDALAFIDNALARTDSRVRSGRTISPSFLFATLLWPTVKQKWLAYQKQGQPAAQAIAEASDEALALQAKAMPIQKRFQSDMREIWFTQARFDRVNNRAIWRMLEQPRFRASVDFLQLRAAVREVDSVEAQWWMDLANADTDQRAVLIAERTPPTRTGTGKRPRRRTRRPRHPSTSQAHHD</sequence>
<dbReference type="GO" id="GO:0006397">
    <property type="term" value="P:mRNA processing"/>
    <property type="evidence" value="ECO:0007669"/>
    <property type="project" value="UniProtKB-KW"/>
</dbReference>
<dbReference type="KEGG" id="phn:PAEH1_11585"/>
<keyword evidence="3 7" id="KW-0547">Nucleotide-binding</keyword>
<dbReference type="GO" id="GO:1990817">
    <property type="term" value="F:poly(A) RNA polymerase activity"/>
    <property type="evidence" value="ECO:0007669"/>
    <property type="project" value="UniProtKB-UniRule"/>
</dbReference>
<reference evidence="13 14" key="1">
    <citation type="submission" date="2017-01" db="EMBL/GenBank/DDBJ databases">
        <title>Complete Genome Sequence of Paenalcaligenes hominis, Isolated from a paraplegic Patient with neurogenic bladder.</title>
        <authorList>
            <person name="Mukhopadhyay R."/>
            <person name="Joaquin J."/>
            <person name="Hogue R."/>
            <person name="Kilaru A."/>
            <person name="Jospin G."/>
            <person name="Mars K."/>
            <person name="Eisen J.A."/>
            <person name="Chaturvedi V."/>
        </authorList>
    </citation>
    <scope>NUCLEOTIDE SEQUENCE [LARGE SCALE GENOMIC DNA]</scope>
    <source>
        <strain evidence="13 14">15S00501</strain>
    </source>
</reference>
<feature type="compositionally biased region" description="Basic residues" evidence="9">
    <location>
        <begin position="432"/>
        <end position="445"/>
    </location>
</feature>
<keyword evidence="4 7" id="KW-0067">ATP-binding</keyword>
<evidence type="ECO:0000259" key="12">
    <source>
        <dbReference type="Pfam" id="PF12627"/>
    </source>
</evidence>
<dbReference type="GO" id="GO:0043633">
    <property type="term" value="P:polyadenylation-dependent RNA catabolic process"/>
    <property type="evidence" value="ECO:0007669"/>
    <property type="project" value="InterPro"/>
</dbReference>
<feature type="active site" evidence="7">
    <location>
        <position position="75"/>
    </location>
</feature>
<comment type="function">
    <text evidence="7">Adds poly(A) tail to the 3' end of many RNAs, which usually targets these RNAs for decay. Plays a significant role in the global control of gene expression, through influencing the rate of transcript degradation, and in the general RNA quality control.</text>
</comment>
<organism evidence="13 14">
    <name type="scientific">Paenalcaligenes hominis</name>
    <dbReference type="NCBI Taxonomy" id="643674"/>
    <lineage>
        <taxon>Bacteria</taxon>
        <taxon>Pseudomonadati</taxon>
        <taxon>Pseudomonadota</taxon>
        <taxon>Betaproteobacteria</taxon>
        <taxon>Burkholderiales</taxon>
        <taxon>Alcaligenaceae</taxon>
        <taxon>Paenalcaligenes</taxon>
    </lineage>
</organism>
<dbReference type="Gene3D" id="1.10.3090.10">
    <property type="entry name" value="cca-adding enzyme, domain 2"/>
    <property type="match status" value="1"/>
</dbReference>
<dbReference type="Pfam" id="PF12626">
    <property type="entry name" value="PolyA_pol_arg_C"/>
    <property type="match status" value="1"/>
</dbReference>
<keyword evidence="1 7" id="KW-0507">mRNA processing</keyword>
<evidence type="ECO:0000256" key="1">
    <source>
        <dbReference type="ARBA" id="ARBA00022664"/>
    </source>
</evidence>
<evidence type="ECO:0000256" key="6">
    <source>
        <dbReference type="ARBA" id="ARBA00023163"/>
    </source>
</evidence>
<accession>A0A1U9K1T0</accession>
<dbReference type="Gene3D" id="3.30.460.10">
    <property type="entry name" value="Beta Polymerase, domain 2"/>
    <property type="match status" value="1"/>
</dbReference>
<evidence type="ECO:0000256" key="7">
    <source>
        <dbReference type="HAMAP-Rule" id="MF_00957"/>
    </source>
</evidence>
<feature type="domain" description="tRNA nucleotidyltransferase/poly(A) polymerase RNA and SrmB- binding" evidence="12">
    <location>
        <begin position="211"/>
        <end position="270"/>
    </location>
</feature>
<dbReference type="EMBL" id="CP019697">
    <property type="protein sequence ID" value="AQS52023.1"/>
    <property type="molecule type" value="Genomic_DNA"/>
</dbReference>
<comment type="catalytic activity">
    <reaction evidence="7">
        <text>RNA(n) + ATP = RNA(n)-3'-adenine ribonucleotide + diphosphate</text>
        <dbReference type="Rhea" id="RHEA:11332"/>
        <dbReference type="Rhea" id="RHEA-COMP:14527"/>
        <dbReference type="Rhea" id="RHEA-COMP:17347"/>
        <dbReference type="ChEBI" id="CHEBI:30616"/>
        <dbReference type="ChEBI" id="CHEBI:33019"/>
        <dbReference type="ChEBI" id="CHEBI:140395"/>
        <dbReference type="ChEBI" id="CHEBI:173115"/>
        <dbReference type="EC" id="2.7.7.19"/>
    </reaction>
</comment>
<name>A0A1U9K1T0_9BURK</name>
<feature type="domain" description="Polymerase A arginine-rich C-terminal" evidence="11">
    <location>
        <begin position="322"/>
        <end position="442"/>
    </location>
</feature>
<dbReference type="OrthoDB" id="9805698at2"/>
<dbReference type="STRING" id="643674.PAEH1_11585"/>
<feature type="domain" description="Poly A polymerase head" evidence="10">
    <location>
        <begin position="57"/>
        <end position="182"/>
    </location>
</feature>
<proteinExistence type="inferred from homology"/>
<dbReference type="GO" id="GO:0005524">
    <property type="term" value="F:ATP binding"/>
    <property type="evidence" value="ECO:0007669"/>
    <property type="project" value="UniProtKB-UniRule"/>
</dbReference>
<evidence type="ECO:0000256" key="2">
    <source>
        <dbReference type="ARBA" id="ARBA00022679"/>
    </source>
</evidence>
<dbReference type="InterPro" id="IPR010206">
    <property type="entry name" value="PolA_pol_I"/>
</dbReference>
<feature type="active site" evidence="7">
    <location>
        <position position="151"/>
    </location>
</feature>